<dbReference type="STRING" id="266265.Bxe_C1322"/>
<protein>
    <submittedName>
        <fullName evidence="2">Uncharacterized protein</fullName>
    </submittedName>
</protein>
<dbReference type="KEGG" id="bxe:Bxe_C1322"/>
<feature type="compositionally biased region" description="Low complexity" evidence="1">
    <location>
        <begin position="13"/>
        <end position="23"/>
    </location>
</feature>
<feature type="compositionally biased region" description="Polar residues" evidence="1">
    <location>
        <begin position="132"/>
        <end position="149"/>
    </location>
</feature>
<organism evidence="2 3">
    <name type="scientific">Paraburkholderia xenovorans (strain LB400)</name>
    <dbReference type="NCBI Taxonomy" id="266265"/>
    <lineage>
        <taxon>Bacteria</taxon>
        <taxon>Pseudomonadati</taxon>
        <taxon>Pseudomonadota</taxon>
        <taxon>Betaproteobacteria</taxon>
        <taxon>Burkholderiales</taxon>
        <taxon>Burkholderiaceae</taxon>
        <taxon>Paraburkholderia</taxon>
    </lineage>
</organism>
<name>Q13FG0_PARXL</name>
<dbReference type="Proteomes" id="UP000001817">
    <property type="component" value="Chromosome 3"/>
</dbReference>
<evidence type="ECO:0000256" key="1">
    <source>
        <dbReference type="SAM" id="MobiDB-lite"/>
    </source>
</evidence>
<evidence type="ECO:0000313" key="2">
    <source>
        <dbReference type="EMBL" id="ABE37179.1"/>
    </source>
</evidence>
<feature type="compositionally biased region" description="Polar residues" evidence="1">
    <location>
        <begin position="1"/>
        <end position="10"/>
    </location>
</feature>
<proteinExistence type="predicted"/>
<feature type="region of interest" description="Disordered" evidence="1">
    <location>
        <begin position="125"/>
        <end position="168"/>
    </location>
</feature>
<sequence>MSSGSNNSRNRATHTTRAPARAPIPSETIVLRGRVTRDAWGYRSPSGIRRTHGVIRSRVERSTYVAWNCFVYCKSVQTASSVDTKPLPISRFPVPVTGRHQRPISKQSGRLNGIFISTASGSCWPTPKVQGQRCQPRQTASPNLYSRPTTVDRQRPQAVSAQKGKAAT</sequence>
<gene>
    <name evidence="2" type="ORF">Bxe_C1322</name>
</gene>
<dbReference type="AlphaFoldDB" id="Q13FG0"/>
<accession>Q13FG0</accession>
<feature type="region of interest" description="Disordered" evidence="1">
    <location>
        <begin position="1"/>
        <end position="23"/>
    </location>
</feature>
<reference evidence="2 3" key="1">
    <citation type="journal article" date="2006" name="Proc. Natl. Acad. Sci. U.S.A.">
        <title>Burkholderia xenovorans LB400 harbors a multi-replicon, 9.73-Mbp genome shaped for versatility.</title>
        <authorList>
            <person name="Chain P.S."/>
            <person name="Denef V.J."/>
            <person name="Konstantinidis K.T."/>
            <person name="Vergez L.M."/>
            <person name="Agullo L."/>
            <person name="Reyes V.L."/>
            <person name="Hauser L."/>
            <person name="Cordova M."/>
            <person name="Gomez L."/>
            <person name="Gonzalez M."/>
            <person name="Land M."/>
            <person name="Lao V."/>
            <person name="Larimer F."/>
            <person name="LiPuma J.J."/>
            <person name="Mahenthiralingam E."/>
            <person name="Malfatti S.A."/>
            <person name="Marx C.J."/>
            <person name="Parnell J.J."/>
            <person name="Ramette A."/>
            <person name="Richardson P."/>
            <person name="Seeger M."/>
            <person name="Smith D."/>
            <person name="Spilker T."/>
            <person name="Sul W.J."/>
            <person name="Tsoi T.V."/>
            <person name="Ulrich L.E."/>
            <person name="Zhulin I.B."/>
            <person name="Tiedje J.M."/>
        </authorList>
    </citation>
    <scope>NUCLEOTIDE SEQUENCE [LARGE SCALE GENOMIC DNA]</scope>
    <source>
        <strain evidence="2 3">LB400</strain>
    </source>
</reference>
<evidence type="ECO:0000313" key="3">
    <source>
        <dbReference type="Proteomes" id="UP000001817"/>
    </source>
</evidence>
<keyword evidence="3" id="KW-1185">Reference proteome</keyword>
<dbReference type="EMBL" id="CP000272">
    <property type="protein sequence ID" value="ABE37179.1"/>
    <property type="molecule type" value="Genomic_DNA"/>
</dbReference>